<dbReference type="Proteomes" id="UP000009081">
    <property type="component" value="Chromosome"/>
</dbReference>
<dbReference type="RefSeq" id="WP_015857147.1">
    <property type="nucleotide sequence ID" value="NC_012808.1"/>
</dbReference>
<protein>
    <recommendedName>
        <fullName evidence="3">NinB family protein</fullName>
    </recommendedName>
</protein>
<dbReference type="STRING" id="272630.MexAM1_META1p3951"/>
<evidence type="ECO:0000313" key="2">
    <source>
        <dbReference type="Proteomes" id="UP000009081"/>
    </source>
</evidence>
<dbReference type="InterPro" id="IPR036619">
    <property type="entry name" value="NinB_sf"/>
</dbReference>
<evidence type="ECO:0008006" key="3">
    <source>
        <dbReference type="Google" id="ProtNLM"/>
    </source>
</evidence>
<dbReference type="KEGG" id="mea:Mex_1p3951"/>
<dbReference type="SUPFAM" id="SSF103370">
    <property type="entry name" value="NinB"/>
    <property type="match status" value="1"/>
</dbReference>
<dbReference type="Gene3D" id="1.10.3790.10">
    <property type="entry name" value="NinB"/>
    <property type="match status" value="1"/>
</dbReference>
<organism evidence="1 2">
    <name type="scientific">Methylorubrum extorquens (strain ATCC 14718 / DSM 1338 / JCM 2805 / NCIMB 9133 / AM1)</name>
    <name type="common">Methylobacterium extorquens</name>
    <dbReference type="NCBI Taxonomy" id="272630"/>
    <lineage>
        <taxon>Bacteria</taxon>
        <taxon>Pseudomonadati</taxon>
        <taxon>Pseudomonadota</taxon>
        <taxon>Alphaproteobacteria</taxon>
        <taxon>Hyphomicrobiales</taxon>
        <taxon>Methylobacteriaceae</taxon>
        <taxon>Methylorubrum</taxon>
    </lineage>
</organism>
<dbReference type="Pfam" id="PF05772">
    <property type="entry name" value="NinB"/>
    <property type="match status" value="1"/>
</dbReference>
<name>C5B0P6_METEA</name>
<dbReference type="InterPro" id="IPR008711">
    <property type="entry name" value="Recombinase_NinB"/>
</dbReference>
<sequence>MSAGHVLRLANDKIRQRAIRWILAAPEGMLVEFREPKRTLDQNAKLWPMLEDVARQVEWYGQRLTAEEWKDVFTASLRKAKVVPGLDAGSFVVLGLHTSKLKKAEFSCLIELIYAFGAEHDVVWSEPVIRDERRAA</sequence>
<dbReference type="HOGENOM" id="CLU_127009_1_0_5"/>
<accession>C5B0P6</accession>
<dbReference type="AlphaFoldDB" id="C5B0P6"/>
<dbReference type="EMBL" id="CP001510">
    <property type="protein sequence ID" value="ACS41633.1"/>
    <property type="molecule type" value="Genomic_DNA"/>
</dbReference>
<gene>
    <name evidence="1" type="ordered locus">MexAM1_META1p3951</name>
</gene>
<reference evidence="1 2" key="1">
    <citation type="journal article" date="2009" name="PLoS ONE">
        <title>Methylobacterium genome sequences: a reference blueprint to investigate microbial metabolism of C1 compounds from natural and industrial sources.</title>
        <authorList>
            <person name="Vuilleumier S."/>
            <person name="Chistoserdova L."/>
            <person name="Lee M.-C."/>
            <person name="Bringel F."/>
            <person name="Lajus A."/>
            <person name="Zhou Y."/>
            <person name="Gourion B."/>
            <person name="Barbe V."/>
            <person name="Chang J."/>
            <person name="Cruveiller S."/>
            <person name="Dossat C."/>
            <person name="Gillett W."/>
            <person name="Gruffaz C."/>
            <person name="Haugen E."/>
            <person name="Hourcade E."/>
            <person name="Levy R."/>
            <person name="Mangenot S."/>
            <person name="Muller E."/>
            <person name="Nadalig T."/>
            <person name="Pagni M."/>
            <person name="Penny C."/>
            <person name="Peyraud R."/>
            <person name="Robinson D.G."/>
            <person name="Roche D."/>
            <person name="Rouy Z."/>
            <person name="Saenampechek C."/>
            <person name="Salvignol G."/>
            <person name="Vallenet D."/>
            <person name="Wu Z."/>
            <person name="Marx C.J."/>
            <person name="Vorholt J.A."/>
            <person name="Olson M.V."/>
            <person name="Kaul R."/>
            <person name="Weissenbach J."/>
            <person name="Medigue C."/>
            <person name="Lidstrom M.E."/>
        </authorList>
    </citation>
    <scope>NUCLEOTIDE SEQUENCE [LARGE SCALE GENOMIC DNA]</scope>
    <source>
        <strain evidence="2">ATCC 14718 / DSM 1338 / JCM 2805 / NCIMB 9133 / AM1</strain>
    </source>
</reference>
<keyword evidence="2" id="KW-1185">Reference proteome</keyword>
<proteinExistence type="predicted"/>
<dbReference type="OrthoDB" id="7210800at2"/>
<dbReference type="eggNOG" id="ENOG5032YYI">
    <property type="taxonomic scope" value="Bacteria"/>
</dbReference>
<evidence type="ECO:0000313" key="1">
    <source>
        <dbReference type="EMBL" id="ACS41633.1"/>
    </source>
</evidence>